<feature type="transmembrane region" description="Helical" evidence="7">
    <location>
        <begin position="80"/>
        <end position="102"/>
    </location>
</feature>
<keyword evidence="4 7" id="KW-0812">Transmembrane</keyword>
<protein>
    <submittedName>
        <fullName evidence="8">Oligosaccharide flippase family protein</fullName>
    </submittedName>
</protein>
<evidence type="ECO:0000256" key="3">
    <source>
        <dbReference type="ARBA" id="ARBA00022475"/>
    </source>
</evidence>
<dbReference type="GeneID" id="43163580"/>
<feature type="transmembrane region" description="Helical" evidence="7">
    <location>
        <begin position="409"/>
        <end position="431"/>
    </location>
</feature>
<feature type="transmembrane region" description="Helical" evidence="7">
    <location>
        <begin position="173"/>
        <end position="191"/>
    </location>
</feature>
<name>A0ABZ0XUQ8_9BURK</name>
<comment type="similarity">
    <text evidence="2">Belongs to the polysaccharide synthase family.</text>
</comment>
<feature type="transmembrane region" description="Helical" evidence="7">
    <location>
        <begin position="443"/>
        <end position="464"/>
    </location>
</feature>
<reference evidence="8 9" key="1">
    <citation type="submission" date="2023-11" db="EMBL/GenBank/DDBJ databases">
        <title>MicrobeMod: A computational toolkit for identifying prokaryotic methylation and restriction-modification with nanopore sequencing.</title>
        <authorList>
            <person name="Crits-Christoph A."/>
            <person name="Kang S.C."/>
            <person name="Lee H."/>
            <person name="Ostrov N."/>
        </authorList>
    </citation>
    <scope>NUCLEOTIDE SEQUENCE [LARGE SCALE GENOMIC DNA]</scope>
    <source>
        <strain evidence="8 9">ATCC 25935</strain>
    </source>
</reference>
<gene>
    <name evidence="8" type="ORF">SR858_19715</name>
</gene>
<evidence type="ECO:0000256" key="6">
    <source>
        <dbReference type="ARBA" id="ARBA00023136"/>
    </source>
</evidence>
<dbReference type="InterPro" id="IPR050833">
    <property type="entry name" value="Poly_Biosynth_Transport"/>
</dbReference>
<feature type="transmembrane region" description="Helical" evidence="7">
    <location>
        <begin position="108"/>
        <end position="131"/>
    </location>
</feature>
<evidence type="ECO:0000313" key="9">
    <source>
        <dbReference type="Proteomes" id="UP001326110"/>
    </source>
</evidence>
<dbReference type="EMBL" id="CP140152">
    <property type="protein sequence ID" value="WQH03263.1"/>
    <property type="molecule type" value="Genomic_DNA"/>
</dbReference>
<dbReference type="RefSeq" id="WP_084669950.1">
    <property type="nucleotide sequence ID" value="NZ_CP140152.1"/>
</dbReference>
<keyword evidence="9" id="KW-1185">Reference proteome</keyword>
<feature type="transmembrane region" description="Helical" evidence="7">
    <location>
        <begin position="143"/>
        <end position="167"/>
    </location>
</feature>
<feature type="transmembrane region" description="Helical" evidence="7">
    <location>
        <begin position="12"/>
        <end position="35"/>
    </location>
</feature>
<accession>A0ABZ0XUQ8</accession>
<evidence type="ECO:0000256" key="5">
    <source>
        <dbReference type="ARBA" id="ARBA00022989"/>
    </source>
</evidence>
<feature type="transmembrane region" description="Helical" evidence="7">
    <location>
        <begin position="324"/>
        <end position="345"/>
    </location>
</feature>
<feature type="transmembrane region" description="Helical" evidence="7">
    <location>
        <begin position="283"/>
        <end position="304"/>
    </location>
</feature>
<evidence type="ECO:0000313" key="8">
    <source>
        <dbReference type="EMBL" id="WQH03263.1"/>
    </source>
</evidence>
<dbReference type="Proteomes" id="UP001326110">
    <property type="component" value="Chromosome"/>
</dbReference>
<evidence type="ECO:0000256" key="2">
    <source>
        <dbReference type="ARBA" id="ARBA00007430"/>
    </source>
</evidence>
<feature type="transmembrane region" description="Helical" evidence="7">
    <location>
        <begin position="357"/>
        <end position="373"/>
    </location>
</feature>
<dbReference type="PANTHER" id="PTHR30250">
    <property type="entry name" value="PST FAMILY PREDICTED COLANIC ACID TRANSPORTER"/>
    <property type="match status" value="1"/>
</dbReference>
<evidence type="ECO:0000256" key="7">
    <source>
        <dbReference type="SAM" id="Phobius"/>
    </source>
</evidence>
<proteinExistence type="inferred from homology"/>
<keyword evidence="6 7" id="KW-0472">Membrane</keyword>
<feature type="transmembrane region" description="Helical" evidence="7">
    <location>
        <begin position="379"/>
        <end position="397"/>
    </location>
</feature>
<keyword evidence="3" id="KW-1003">Cell membrane</keyword>
<evidence type="ECO:0000256" key="1">
    <source>
        <dbReference type="ARBA" id="ARBA00004651"/>
    </source>
</evidence>
<evidence type="ECO:0000256" key="4">
    <source>
        <dbReference type="ARBA" id="ARBA00022692"/>
    </source>
</evidence>
<keyword evidence="5 7" id="KW-1133">Transmembrane helix</keyword>
<organism evidence="8 9">
    <name type="scientific">Duganella zoogloeoides</name>
    <dbReference type="NCBI Taxonomy" id="75659"/>
    <lineage>
        <taxon>Bacteria</taxon>
        <taxon>Pseudomonadati</taxon>
        <taxon>Pseudomonadota</taxon>
        <taxon>Betaproteobacteria</taxon>
        <taxon>Burkholderiales</taxon>
        <taxon>Oxalobacteraceae</taxon>
        <taxon>Telluria group</taxon>
        <taxon>Duganella</taxon>
    </lineage>
</organism>
<comment type="subcellular location">
    <subcellularLocation>
        <location evidence="1">Cell membrane</location>
        <topology evidence="1">Multi-pass membrane protein</topology>
    </subcellularLocation>
</comment>
<dbReference type="Pfam" id="PF13440">
    <property type="entry name" value="Polysacc_synt_3"/>
    <property type="match status" value="1"/>
</dbReference>
<sequence length="485" mass="53594">MSFSRQVGRSAIWAIVGQGTTAVMSLINFAVVGRFVSPNDYGSFLLAMMVLTGTQWLALNAYKEPVVQAKELTNSLINSVFTFSLMVGALLCTVMLGVALFLERNGETPGVGMCIVVLALKLLIDTAMSVPNALRVRQLDFRFLARVSIGANIASTVVNVSLLFLGFGMLSLVISQLVTSLLSAFALLYTGKQRYALRWHRDDLQLLKGYSPHVIMWQLMEALGQTVDRFFIASRLTLADLGLYGFGKRLNDVIIEVLVGATSNVSLPAFSQMQDDRQRLQAAFLKAVRLVTMMVLPLIAALWVTADDFVPLLFGPKWEQAVPVYRWFLLLGIIQTIGILQGGLLRSMWKPGVWTRYQIMQVVANIAVLSMVAGQSIEVIAAAIVIRAYVLWGWVVYQVCKALQMKFRFYALQLLRPVSLALLSAAAGYAIRHYVVMDWNLLLRLIVGGLVVVATFITLVMLLYRTAADELLSIVNNVISRTKAA</sequence>
<dbReference type="PANTHER" id="PTHR30250:SF10">
    <property type="entry name" value="LIPOPOLYSACCHARIDE BIOSYNTHESIS PROTEIN WZXC"/>
    <property type="match status" value="1"/>
</dbReference>
<feature type="transmembrane region" description="Helical" evidence="7">
    <location>
        <begin position="41"/>
        <end position="59"/>
    </location>
</feature>